<feature type="transmembrane region" description="Helical" evidence="10">
    <location>
        <begin position="479"/>
        <end position="499"/>
    </location>
</feature>
<feature type="transmembrane region" description="Helical" evidence="10">
    <location>
        <begin position="438"/>
        <end position="459"/>
    </location>
</feature>
<dbReference type="GO" id="GO:1905039">
    <property type="term" value="P:carboxylic acid transmembrane transport"/>
    <property type="evidence" value="ECO:0007669"/>
    <property type="project" value="UniProtKB-ARBA"/>
</dbReference>
<feature type="transmembrane region" description="Helical" evidence="10">
    <location>
        <begin position="247"/>
        <end position="266"/>
    </location>
</feature>
<organism evidence="11 12">
    <name type="scientific">Nosocomiicoccus ampullae</name>
    <dbReference type="NCBI Taxonomy" id="489910"/>
    <lineage>
        <taxon>Bacteria</taxon>
        <taxon>Bacillati</taxon>
        <taxon>Bacillota</taxon>
        <taxon>Bacilli</taxon>
        <taxon>Bacillales</taxon>
        <taxon>Staphylococcaceae</taxon>
        <taxon>Nosocomiicoccus</taxon>
    </lineage>
</organism>
<accession>A0A9Q2HEH6</accession>
<proteinExistence type="inferred from homology"/>
<dbReference type="PANTHER" id="PTHR10283">
    <property type="entry name" value="SOLUTE CARRIER FAMILY 13 MEMBER"/>
    <property type="match status" value="1"/>
</dbReference>
<evidence type="ECO:0000256" key="4">
    <source>
        <dbReference type="ARBA" id="ARBA00020150"/>
    </source>
</evidence>
<feature type="transmembrane region" description="Helical" evidence="10">
    <location>
        <begin position="112"/>
        <end position="133"/>
    </location>
</feature>
<keyword evidence="7 10" id="KW-1133">Transmembrane helix</keyword>
<evidence type="ECO:0000256" key="9">
    <source>
        <dbReference type="ARBA" id="ARBA00031174"/>
    </source>
</evidence>
<dbReference type="NCBIfam" id="TIGR00785">
    <property type="entry name" value="dass"/>
    <property type="match status" value="1"/>
</dbReference>
<dbReference type="PANTHER" id="PTHR10283:SF82">
    <property type="entry name" value="SOLUTE CARRIER FAMILY 13 MEMBER 2"/>
    <property type="match status" value="1"/>
</dbReference>
<evidence type="ECO:0000256" key="5">
    <source>
        <dbReference type="ARBA" id="ARBA00022692"/>
    </source>
</evidence>
<dbReference type="PIRSF" id="PIRSF002457">
    <property type="entry name" value="DASS"/>
    <property type="match status" value="1"/>
</dbReference>
<feature type="transmembrane region" description="Helical" evidence="10">
    <location>
        <begin position="178"/>
        <end position="195"/>
    </location>
</feature>
<dbReference type="InterPro" id="IPR030676">
    <property type="entry name" value="CitT-rel"/>
</dbReference>
<reference evidence="11 12" key="1">
    <citation type="submission" date="2020-08" db="EMBL/GenBank/DDBJ databases">
        <title>Genomic Encyclopedia of Type Strains, Phase IV (KMG-IV): sequencing the most valuable type-strain genomes for metagenomic binning, comparative biology and taxonomic classification.</title>
        <authorList>
            <person name="Goeker M."/>
        </authorList>
    </citation>
    <scope>NUCLEOTIDE SEQUENCE [LARGE SCALE GENOMIC DNA]</scope>
    <source>
        <strain evidence="11 12">DSM 19163</strain>
    </source>
</reference>
<dbReference type="AlphaFoldDB" id="A0A9Q2HEH6"/>
<gene>
    <name evidence="11" type="ORF">HNQ45_000289</name>
</gene>
<evidence type="ECO:0000256" key="7">
    <source>
        <dbReference type="ARBA" id="ARBA00022989"/>
    </source>
</evidence>
<comment type="similarity">
    <text evidence="2">Belongs to the SLC13A/DASS transporter (TC 2.A.47) family. NADC subfamily.</text>
</comment>
<evidence type="ECO:0000313" key="12">
    <source>
        <dbReference type="Proteomes" id="UP000579136"/>
    </source>
</evidence>
<dbReference type="GO" id="GO:0005886">
    <property type="term" value="C:plasma membrane"/>
    <property type="evidence" value="ECO:0007669"/>
    <property type="project" value="TreeGrafter"/>
</dbReference>
<evidence type="ECO:0000256" key="2">
    <source>
        <dbReference type="ARBA" id="ARBA00006772"/>
    </source>
</evidence>
<evidence type="ECO:0000256" key="1">
    <source>
        <dbReference type="ARBA" id="ARBA00004141"/>
    </source>
</evidence>
<dbReference type="InterPro" id="IPR001898">
    <property type="entry name" value="SLC13A/DASS"/>
</dbReference>
<dbReference type="GO" id="GO:0015293">
    <property type="term" value="F:symporter activity"/>
    <property type="evidence" value="ECO:0007669"/>
    <property type="project" value="UniProtKB-KW"/>
</dbReference>
<feature type="transmembrane region" description="Helical" evidence="10">
    <location>
        <begin position="393"/>
        <end position="426"/>
    </location>
</feature>
<evidence type="ECO:0000313" key="11">
    <source>
        <dbReference type="EMBL" id="MBB5175419.1"/>
    </source>
</evidence>
<feature type="transmembrane region" description="Helical" evidence="10">
    <location>
        <begin position="71"/>
        <end position="92"/>
    </location>
</feature>
<dbReference type="Pfam" id="PF00939">
    <property type="entry name" value="Na_sulph_symp"/>
    <property type="match status" value="1"/>
</dbReference>
<feature type="transmembrane region" description="Helical" evidence="10">
    <location>
        <begin position="12"/>
        <end position="33"/>
    </location>
</feature>
<dbReference type="EMBL" id="JACHHF010000002">
    <property type="protein sequence ID" value="MBB5175419.1"/>
    <property type="molecule type" value="Genomic_DNA"/>
</dbReference>
<evidence type="ECO:0000256" key="10">
    <source>
        <dbReference type="SAM" id="Phobius"/>
    </source>
</evidence>
<keyword evidence="6" id="KW-0769">Symport</keyword>
<protein>
    <recommendedName>
        <fullName evidence="4">Sodium-dependent dicarboxylate transporter SdcS</fullName>
    </recommendedName>
    <alternativeName>
        <fullName evidence="9">Na(+)/dicarboxylate symporter</fullName>
    </alternativeName>
</protein>
<keyword evidence="6" id="KW-0813">Transport</keyword>
<dbReference type="GO" id="GO:0008514">
    <property type="term" value="F:organic anion transmembrane transporter activity"/>
    <property type="evidence" value="ECO:0007669"/>
    <property type="project" value="UniProtKB-ARBA"/>
</dbReference>
<keyword evidence="12" id="KW-1185">Reference proteome</keyword>
<keyword evidence="5 10" id="KW-0812">Transmembrane</keyword>
<name>A0A9Q2HEH6_9STAP</name>
<feature type="transmembrane region" description="Helical" evidence="10">
    <location>
        <begin position="353"/>
        <end position="373"/>
    </location>
</feature>
<dbReference type="RefSeq" id="WP_183672848.1">
    <property type="nucleotide sequence ID" value="NZ_CBCRYX010000001.1"/>
</dbReference>
<feature type="transmembrane region" description="Helical" evidence="10">
    <location>
        <begin position="39"/>
        <end position="59"/>
    </location>
</feature>
<keyword evidence="8 10" id="KW-0472">Membrane</keyword>
<evidence type="ECO:0000256" key="3">
    <source>
        <dbReference type="ARBA" id="ARBA00007349"/>
    </source>
</evidence>
<dbReference type="Proteomes" id="UP000579136">
    <property type="component" value="Unassembled WGS sequence"/>
</dbReference>
<evidence type="ECO:0000256" key="6">
    <source>
        <dbReference type="ARBA" id="ARBA00022847"/>
    </source>
</evidence>
<feature type="transmembrane region" description="Helical" evidence="10">
    <location>
        <begin position="202"/>
        <end position="220"/>
    </location>
</feature>
<comment type="caution">
    <text evidence="11">The sequence shown here is derived from an EMBL/GenBank/DDBJ whole genome shotgun (WGS) entry which is preliminary data.</text>
</comment>
<evidence type="ECO:0000256" key="8">
    <source>
        <dbReference type="ARBA" id="ARBA00023136"/>
    </source>
</evidence>
<comment type="similarity">
    <text evidence="3">Belongs to the SLC13A/DASS transporter (TC 2.A.47) family. DIT1 subfamily.</text>
</comment>
<sequence length="505" mass="54052">MSRKDDTKPKKKLLNNVTWTIIAFIVLIGILLIPTPDNLPVVAHMALAILAFAIIMWVTEAVSYPTSSVMILALIILLIGFSPTGELGQYLTKGDLSGADPVGTKNALGLAFSGYSSPALVLVAAALFLAAAMQSTNLHKRLALFILSLVGNKTSRIVIGSIVVSIILAFFVPSATARAGAVIPILIGMITAFNISKDSKLAALLVMTAVQAVSIWNIGIKTAAAQNLVAINFIGDTMGVDISWGEWFLYAAPWSIIMSIILYFIMMKVMKPEYDEVPGGSEMIKSQLDDMGKITGPEWRLIIISVLLLVGWATEKVLHPIDSSSLTLVAIAVMLMPKIGVIKWEDAVKYIPWGTVIVFGAGISLGSLLLNTGGAQWLSDKTFGSLGLDSMPILATIIIVSIFNVLIHLGFASATSLASALIPVFISLTATLNLGDQAIGFVLIQQFVISFGFLLPISSPQGMLAYGTETFTVKQYFKAGVPLTIAGLLLIFLFSATYWKWIGLL</sequence>
<comment type="subcellular location">
    <subcellularLocation>
        <location evidence="1">Membrane</location>
        <topology evidence="1">Multi-pass membrane protein</topology>
    </subcellularLocation>
</comment>